<keyword evidence="1" id="KW-0675">Receptor</keyword>
<proteinExistence type="predicted"/>
<keyword evidence="2" id="KW-1185">Reference proteome</keyword>
<gene>
    <name evidence="1" type="ORF">BV25DRAFT_1921253</name>
</gene>
<dbReference type="EMBL" id="MU277271">
    <property type="protein sequence ID" value="KAI0056097.1"/>
    <property type="molecule type" value="Genomic_DNA"/>
</dbReference>
<sequence>MVFDFPNAVFSVFAFVGFVLALVPFYWHYKASNVALCLFMAWSSIWCLNGFINSVIWNTSISNPAPVWCDISTRIMVCGSVAIAASTLCIARRLYAEFSNKARSQRQEAFIDLSIGVGIPILEIILSYIVQGNRFDIYERIGCSPSIVNRPPSYALVYVWPIVLAVVSFIFIVLTVRQHFINSRKSSSRGFSVFRWHYSDMSLRLLVLAICCAEYAIIVPGYLIALDRRSSDYTPWVSFHDVHSHFSTVNQVAASDWRDDKTTVITLEIGRWSPVICAFSVFYLFGIVEEAAREYRRALRFVKSRLGGVPPESDSASETSTNKSSLPSPAIAQIAY</sequence>
<comment type="caution">
    <text evidence="1">The sequence shown here is derived from an EMBL/GenBank/DDBJ whole genome shotgun (WGS) entry which is preliminary data.</text>
</comment>
<dbReference type="Proteomes" id="UP000814140">
    <property type="component" value="Unassembled WGS sequence"/>
</dbReference>
<reference evidence="1" key="1">
    <citation type="submission" date="2021-03" db="EMBL/GenBank/DDBJ databases">
        <authorList>
            <consortium name="DOE Joint Genome Institute"/>
            <person name="Ahrendt S."/>
            <person name="Looney B.P."/>
            <person name="Miyauchi S."/>
            <person name="Morin E."/>
            <person name="Drula E."/>
            <person name="Courty P.E."/>
            <person name="Chicoki N."/>
            <person name="Fauchery L."/>
            <person name="Kohler A."/>
            <person name="Kuo A."/>
            <person name="Labutti K."/>
            <person name="Pangilinan J."/>
            <person name="Lipzen A."/>
            <person name="Riley R."/>
            <person name="Andreopoulos W."/>
            <person name="He G."/>
            <person name="Johnson J."/>
            <person name="Barry K.W."/>
            <person name="Grigoriev I.V."/>
            <person name="Nagy L."/>
            <person name="Hibbett D."/>
            <person name="Henrissat B."/>
            <person name="Matheny P.B."/>
            <person name="Labbe J."/>
            <person name="Martin F."/>
        </authorList>
    </citation>
    <scope>NUCLEOTIDE SEQUENCE</scope>
    <source>
        <strain evidence="1">HHB10654</strain>
    </source>
</reference>
<name>A0ACB8SIP3_9AGAM</name>
<protein>
    <submittedName>
        <fullName evidence="1">Fungal pheromone STE3G-protein-coupled receptor</fullName>
    </submittedName>
</protein>
<evidence type="ECO:0000313" key="1">
    <source>
        <dbReference type="EMBL" id="KAI0056097.1"/>
    </source>
</evidence>
<organism evidence="1 2">
    <name type="scientific">Artomyces pyxidatus</name>
    <dbReference type="NCBI Taxonomy" id="48021"/>
    <lineage>
        <taxon>Eukaryota</taxon>
        <taxon>Fungi</taxon>
        <taxon>Dikarya</taxon>
        <taxon>Basidiomycota</taxon>
        <taxon>Agaricomycotina</taxon>
        <taxon>Agaricomycetes</taxon>
        <taxon>Russulales</taxon>
        <taxon>Auriscalpiaceae</taxon>
        <taxon>Artomyces</taxon>
    </lineage>
</organism>
<evidence type="ECO:0000313" key="2">
    <source>
        <dbReference type="Proteomes" id="UP000814140"/>
    </source>
</evidence>
<accession>A0ACB8SIP3</accession>
<reference evidence="1" key="2">
    <citation type="journal article" date="2022" name="New Phytol.">
        <title>Evolutionary transition to the ectomycorrhizal habit in the genomes of a hyperdiverse lineage of mushroom-forming fungi.</title>
        <authorList>
            <person name="Looney B."/>
            <person name="Miyauchi S."/>
            <person name="Morin E."/>
            <person name="Drula E."/>
            <person name="Courty P.E."/>
            <person name="Kohler A."/>
            <person name="Kuo A."/>
            <person name="LaButti K."/>
            <person name="Pangilinan J."/>
            <person name="Lipzen A."/>
            <person name="Riley R."/>
            <person name="Andreopoulos W."/>
            <person name="He G."/>
            <person name="Johnson J."/>
            <person name="Nolan M."/>
            <person name="Tritt A."/>
            <person name="Barry K.W."/>
            <person name="Grigoriev I.V."/>
            <person name="Nagy L.G."/>
            <person name="Hibbett D."/>
            <person name="Henrissat B."/>
            <person name="Matheny P.B."/>
            <person name="Labbe J."/>
            <person name="Martin F.M."/>
        </authorList>
    </citation>
    <scope>NUCLEOTIDE SEQUENCE</scope>
    <source>
        <strain evidence="1">HHB10654</strain>
    </source>
</reference>